<evidence type="ECO:0000256" key="1">
    <source>
        <dbReference type="SAM" id="MobiDB-lite"/>
    </source>
</evidence>
<feature type="chain" id="PRO_5041967521" evidence="2">
    <location>
        <begin position="23"/>
        <end position="267"/>
    </location>
</feature>
<evidence type="ECO:0000256" key="2">
    <source>
        <dbReference type="SAM" id="SignalP"/>
    </source>
</evidence>
<accession>A0AAD9GEA5</accession>
<sequence>MMAIPYITFVVFIGICLEGVCGGPTLVTLPSGRLRYDRKNATAPIRLEELFRRTMKVGGEKDVGESTKAIGDKVGVSVPSGRSERWDPYNGVPEWTNTATPRCKVHASYPYDKSPTIDITGVEGLFNSILVGYQSPHNSTRENKGSMFGWSTVVGDEGHGVSFSFNANYSPINIEAQPTSYCALIFQPPLYTNSGTLRTFSSPPRHMKRSLHSIDALAKLLKKKNIKIVTSCCFLVSPKPSPSDRDPELRSTGSEQLSVAGSTISAI</sequence>
<dbReference type="EMBL" id="JAHBMH010000034">
    <property type="protein sequence ID" value="KAK1936857.1"/>
    <property type="molecule type" value="Genomic_DNA"/>
</dbReference>
<reference evidence="3" key="2">
    <citation type="submission" date="2021-05" db="EMBL/GenBank/DDBJ databases">
        <authorList>
            <person name="Pain A."/>
        </authorList>
    </citation>
    <scope>NUCLEOTIDE SEQUENCE</scope>
    <source>
        <strain evidence="3">1802A</strain>
    </source>
</reference>
<reference evidence="3" key="1">
    <citation type="journal article" date="2014" name="Nucleic Acids Res.">
        <title>The evolutionary dynamics of variant antigen genes in Babesia reveal a history of genomic innovation underlying host-parasite interaction.</title>
        <authorList>
            <person name="Jackson A.P."/>
            <person name="Otto T.D."/>
            <person name="Darby A."/>
            <person name="Ramaprasad A."/>
            <person name="Xia D."/>
            <person name="Echaide I.E."/>
            <person name="Farber M."/>
            <person name="Gahlot S."/>
            <person name="Gamble J."/>
            <person name="Gupta D."/>
            <person name="Gupta Y."/>
            <person name="Jackson L."/>
            <person name="Malandrin L."/>
            <person name="Malas T.B."/>
            <person name="Moussa E."/>
            <person name="Nair M."/>
            <person name="Reid A.J."/>
            <person name="Sanders M."/>
            <person name="Sharma J."/>
            <person name="Tracey A."/>
            <person name="Quail M.A."/>
            <person name="Weir W."/>
            <person name="Wastling J.M."/>
            <person name="Hall N."/>
            <person name="Willadsen P."/>
            <person name="Lingelbach K."/>
            <person name="Shiels B."/>
            <person name="Tait A."/>
            <person name="Berriman M."/>
            <person name="Allred D.R."/>
            <person name="Pain A."/>
        </authorList>
    </citation>
    <scope>NUCLEOTIDE SEQUENCE</scope>
    <source>
        <strain evidence="3">1802A</strain>
    </source>
</reference>
<feature type="compositionally biased region" description="Polar residues" evidence="1">
    <location>
        <begin position="251"/>
        <end position="267"/>
    </location>
</feature>
<keyword evidence="4" id="KW-1185">Reference proteome</keyword>
<keyword evidence="2" id="KW-0732">Signal</keyword>
<protein>
    <submittedName>
        <fullName evidence="3">Uncharacterized protein</fullName>
    </submittedName>
</protein>
<evidence type="ECO:0000313" key="4">
    <source>
        <dbReference type="Proteomes" id="UP001195914"/>
    </source>
</evidence>
<dbReference type="AlphaFoldDB" id="A0AAD9GEA5"/>
<gene>
    <name evidence="3" type="ORF">X943_001675</name>
</gene>
<feature type="signal peptide" evidence="2">
    <location>
        <begin position="1"/>
        <end position="22"/>
    </location>
</feature>
<organism evidence="3 4">
    <name type="scientific">Babesia divergens</name>
    <dbReference type="NCBI Taxonomy" id="32595"/>
    <lineage>
        <taxon>Eukaryota</taxon>
        <taxon>Sar</taxon>
        <taxon>Alveolata</taxon>
        <taxon>Apicomplexa</taxon>
        <taxon>Aconoidasida</taxon>
        <taxon>Piroplasmida</taxon>
        <taxon>Babesiidae</taxon>
        <taxon>Babesia</taxon>
    </lineage>
</organism>
<evidence type="ECO:0000313" key="3">
    <source>
        <dbReference type="EMBL" id="KAK1936857.1"/>
    </source>
</evidence>
<comment type="caution">
    <text evidence="3">The sequence shown here is derived from an EMBL/GenBank/DDBJ whole genome shotgun (WGS) entry which is preliminary data.</text>
</comment>
<name>A0AAD9GEA5_BABDI</name>
<feature type="region of interest" description="Disordered" evidence="1">
    <location>
        <begin position="239"/>
        <end position="267"/>
    </location>
</feature>
<dbReference type="Proteomes" id="UP001195914">
    <property type="component" value="Unassembled WGS sequence"/>
</dbReference>
<proteinExistence type="predicted"/>